<evidence type="ECO:0000256" key="2">
    <source>
        <dbReference type="ARBA" id="ARBA00022946"/>
    </source>
</evidence>
<protein>
    <recommendedName>
        <fullName evidence="4">Pentatricopeptide repeat-containing protein</fullName>
    </recommendedName>
</protein>
<dbReference type="AlphaFoldDB" id="A0A0A8ZIH7"/>
<evidence type="ECO:0008006" key="4">
    <source>
        <dbReference type="Google" id="ProtNLM"/>
    </source>
</evidence>
<sequence>MVQRGLKPVITSYRILLHGYATNGPLVDMHGFLDVMVRDGISLDLRVFNILVHEALLIFAKMRQHGRSLNVVS</sequence>
<dbReference type="InterPro" id="IPR011990">
    <property type="entry name" value="TPR-like_helical_dom_sf"/>
</dbReference>
<dbReference type="NCBIfam" id="TIGR00756">
    <property type="entry name" value="PPR"/>
    <property type="match status" value="1"/>
</dbReference>
<organism evidence="3">
    <name type="scientific">Arundo donax</name>
    <name type="common">Giant reed</name>
    <name type="synonym">Donax arundinaceus</name>
    <dbReference type="NCBI Taxonomy" id="35708"/>
    <lineage>
        <taxon>Eukaryota</taxon>
        <taxon>Viridiplantae</taxon>
        <taxon>Streptophyta</taxon>
        <taxon>Embryophyta</taxon>
        <taxon>Tracheophyta</taxon>
        <taxon>Spermatophyta</taxon>
        <taxon>Magnoliopsida</taxon>
        <taxon>Liliopsida</taxon>
        <taxon>Poales</taxon>
        <taxon>Poaceae</taxon>
        <taxon>PACMAD clade</taxon>
        <taxon>Arundinoideae</taxon>
        <taxon>Arundineae</taxon>
        <taxon>Arundo</taxon>
    </lineage>
</organism>
<accession>A0A0A8ZIH7</accession>
<evidence type="ECO:0000313" key="3">
    <source>
        <dbReference type="EMBL" id="JAD39199.1"/>
    </source>
</evidence>
<dbReference type="EMBL" id="GBRH01258696">
    <property type="protein sequence ID" value="JAD39199.1"/>
    <property type="molecule type" value="Transcribed_RNA"/>
</dbReference>
<proteinExistence type="predicted"/>
<reference evidence="3" key="1">
    <citation type="submission" date="2014-09" db="EMBL/GenBank/DDBJ databases">
        <authorList>
            <person name="Magalhaes I.L.F."/>
            <person name="Oliveira U."/>
            <person name="Santos F.R."/>
            <person name="Vidigal T.H.D.A."/>
            <person name="Brescovit A.D."/>
            <person name="Santos A.J."/>
        </authorList>
    </citation>
    <scope>NUCLEOTIDE SEQUENCE</scope>
    <source>
        <tissue evidence="3">Shoot tissue taken approximately 20 cm above the soil surface</tissue>
    </source>
</reference>
<dbReference type="Pfam" id="PF01535">
    <property type="entry name" value="PPR"/>
    <property type="match status" value="1"/>
</dbReference>
<name>A0A0A8ZIH7_ARUDO</name>
<dbReference type="Gene3D" id="1.25.40.10">
    <property type="entry name" value="Tetratricopeptide repeat domain"/>
    <property type="match status" value="1"/>
</dbReference>
<evidence type="ECO:0000256" key="1">
    <source>
        <dbReference type="ARBA" id="ARBA00022737"/>
    </source>
</evidence>
<keyword evidence="2" id="KW-0809">Transit peptide</keyword>
<keyword evidence="1" id="KW-0677">Repeat</keyword>
<reference evidence="3" key="2">
    <citation type="journal article" date="2015" name="Data Brief">
        <title>Shoot transcriptome of the giant reed, Arundo donax.</title>
        <authorList>
            <person name="Barrero R.A."/>
            <person name="Guerrero F.D."/>
            <person name="Moolhuijzen P."/>
            <person name="Goolsby J.A."/>
            <person name="Tidwell J."/>
            <person name="Bellgard S.E."/>
            <person name="Bellgard M.I."/>
        </authorList>
    </citation>
    <scope>NUCLEOTIDE SEQUENCE</scope>
    <source>
        <tissue evidence="3">Shoot tissue taken approximately 20 cm above the soil surface</tissue>
    </source>
</reference>
<dbReference type="InterPro" id="IPR002885">
    <property type="entry name" value="PPR_rpt"/>
</dbReference>